<proteinExistence type="predicted"/>
<dbReference type="RefSeq" id="WP_237468533.1">
    <property type="nucleotide sequence ID" value="NZ_CAKLDI010000002.1"/>
</dbReference>
<name>A0ABM8ZXT2_9VIBR</name>
<sequence>MLQYFRNHFSYHRSLFSNPWWRQALTTSPLNQARLWLPMALLYALLALAIGYVSQLFQWQPISPRAHWWLILTLFVFPCVLEEGFFRYLLLTPVLERSAGKQVGMALLSSALFVLWHPLNAWLWNPTAQPFFYNFAFLTIVFCLGLCCAYGYFKSRSFWVPVLIHWWTVLVWVFLLSGHNLLKAA</sequence>
<dbReference type="Proteomes" id="UP000838672">
    <property type="component" value="Unassembled WGS sequence"/>
</dbReference>
<accession>A0ABM8ZXT2</accession>
<protein>
    <recommendedName>
        <fullName evidence="2">CAAX prenyl protease 2/Lysostaphin resistance protein A-like domain-containing protein</fullName>
    </recommendedName>
</protein>
<feature type="domain" description="CAAX prenyl protease 2/Lysostaphin resistance protein A-like" evidence="2">
    <location>
        <begin position="67"/>
        <end position="168"/>
    </location>
</feature>
<keyword evidence="1" id="KW-1133">Transmembrane helix</keyword>
<feature type="transmembrane region" description="Helical" evidence="1">
    <location>
        <begin position="102"/>
        <end position="119"/>
    </location>
</feature>
<evidence type="ECO:0000256" key="1">
    <source>
        <dbReference type="SAM" id="Phobius"/>
    </source>
</evidence>
<keyword evidence="1" id="KW-0812">Transmembrane</keyword>
<feature type="transmembrane region" description="Helical" evidence="1">
    <location>
        <begin position="35"/>
        <end position="54"/>
    </location>
</feature>
<gene>
    <name evidence="3" type="ORF">VST7929_03150</name>
</gene>
<organism evidence="3 4">
    <name type="scientific">Vibrio stylophorae</name>
    <dbReference type="NCBI Taxonomy" id="659351"/>
    <lineage>
        <taxon>Bacteria</taxon>
        <taxon>Pseudomonadati</taxon>
        <taxon>Pseudomonadota</taxon>
        <taxon>Gammaproteobacteria</taxon>
        <taxon>Vibrionales</taxon>
        <taxon>Vibrionaceae</taxon>
        <taxon>Vibrio</taxon>
    </lineage>
</organism>
<dbReference type="InterPro" id="IPR003675">
    <property type="entry name" value="Rce1/LyrA-like_dom"/>
</dbReference>
<keyword evidence="1" id="KW-0472">Membrane</keyword>
<feature type="transmembrane region" description="Helical" evidence="1">
    <location>
        <begin position="160"/>
        <end position="182"/>
    </location>
</feature>
<feature type="transmembrane region" description="Helical" evidence="1">
    <location>
        <begin position="66"/>
        <end position="90"/>
    </location>
</feature>
<dbReference type="Pfam" id="PF02517">
    <property type="entry name" value="Rce1-like"/>
    <property type="match status" value="1"/>
</dbReference>
<feature type="transmembrane region" description="Helical" evidence="1">
    <location>
        <begin position="131"/>
        <end position="153"/>
    </location>
</feature>
<dbReference type="EMBL" id="CAKLDI010000002">
    <property type="protein sequence ID" value="CAH0535630.1"/>
    <property type="molecule type" value="Genomic_DNA"/>
</dbReference>
<keyword evidence="4" id="KW-1185">Reference proteome</keyword>
<comment type="caution">
    <text evidence="3">The sequence shown here is derived from an EMBL/GenBank/DDBJ whole genome shotgun (WGS) entry which is preliminary data.</text>
</comment>
<evidence type="ECO:0000313" key="4">
    <source>
        <dbReference type="Proteomes" id="UP000838672"/>
    </source>
</evidence>
<evidence type="ECO:0000313" key="3">
    <source>
        <dbReference type="EMBL" id="CAH0535630.1"/>
    </source>
</evidence>
<evidence type="ECO:0000259" key="2">
    <source>
        <dbReference type="Pfam" id="PF02517"/>
    </source>
</evidence>
<reference evidence="3" key="1">
    <citation type="submission" date="2021-11" db="EMBL/GenBank/DDBJ databases">
        <authorList>
            <person name="Rodrigo-Torres L."/>
            <person name="Arahal R. D."/>
            <person name="Lucena T."/>
        </authorList>
    </citation>
    <scope>NUCLEOTIDE SEQUENCE</scope>
    <source>
        <strain evidence="3">CECT 7929</strain>
    </source>
</reference>